<dbReference type="EMBL" id="SDMP01000004">
    <property type="protein sequence ID" value="RYR61134.1"/>
    <property type="molecule type" value="Genomic_DNA"/>
</dbReference>
<reference evidence="2 3" key="1">
    <citation type="submission" date="2019-01" db="EMBL/GenBank/DDBJ databases">
        <title>Sequencing of cultivated peanut Arachis hypogaea provides insights into genome evolution and oil improvement.</title>
        <authorList>
            <person name="Chen X."/>
        </authorList>
    </citation>
    <scope>NUCLEOTIDE SEQUENCE [LARGE SCALE GENOMIC DNA]</scope>
    <source>
        <strain evidence="3">cv. Fuhuasheng</strain>
        <tissue evidence="2">Leaves</tissue>
    </source>
</reference>
<keyword evidence="1" id="KW-0812">Transmembrane</keyword>
<feature type="transmembrane region" description="Helical" evidence="1">
    <location>
        <begin position="51"/>
        <end position="71"/>
    </location>
</feature>
<dbReference type="AlphaFoldDB" id="A0A445DD81"/>
<keyword evidence="1" id="KW-1133">Transmembrane helix</keyword>
<sequence length="165" mass="18413">MEILGAADVSEPEKNHDLGPRAIGFNFKVGRNPPPPFTEQGPHFAAVLRPLAVAACAIFATFLLCCSSFSLSLSLSLSQEDEEEEDKRMVLCGKKGGCVCKSVIDMCVLVPTWKVCHFYFTPHTRSLIRTSGHYPCLIRPRGLLYDVGNDPEGGYYARYFFYKLR</sequence>
<organism evidence="2 3">
    <name type="scientific">Arachis hypogaea</name>
    <name type="common">Peanut</name>
    <dbReference type="NCBI Taxonomy" id="3818"/>
    <lineage>
        <taxon>Eukaryota</taxon>
        <taxon>Viridiplantae</taxon>
        <taxon>Streptophyta</taxon>
        <taxon>Embryophyta</taxon>
        <taxon>Tracheophyta</taxon>
        <taxon>Spermatophyta</taxon>
        <taxon>Magnoliopsida</taxon>
        <taxon>eudicotyledons</taxon>
        <taxon>Gunneridae</taxon>
        <taxon>Pentapetalae</taxon>
        <taxon>rosids</taxon>
        <taxon>fabids</taxon>
        <taxon>Fabales</taxon>
        <taxon>Fabaceae</taxon>
        <taxon>Papilionoideae</taxon>
        <taxon>50 kb inversion clade</taxon>
        <taxon>dalbergioids sensu lato</taxon>
        <taxon>Dalbergieae</taxon>
        <taxon>Pterocarpus clade</taxon>
        <taxon>Arachis</taxon>
    </lineage>
</organism>
<accession>A0A445DD81</accession>
<comment type="caution">
    <text evidence="2">The sequence shown here is derived from an EMBL/GenBank/DDBJ whole genome shotgun (WGS) entry which is preliminary data.</text>
</comment>
<proteinExistence type="predicted"/>
<evidence type="ECO:0000313" key="2">
    <source>
        <dbReference type="EMBL" id="RYR61134.1"/>
    </source>
</evidence>
<keyword evidence="3" id="KW-1185">Reference proteome</keyword>
<evidence type="ECO:0000313" key="3">
    <source>
        <dbReference type="Proteomes" id="UP000289738"/>
    </source>
</evidence>
<name>A0A445DD81_ARAHY</name>
<gene>
    <name evidence="2" type="ORF">Ahy_A04g018262</name>
</gene>
<dbReference type="Proteomes" id="UP000289738">
    <property type="component" value="Chromosome A04"/>
</dbReference>
<keyword evidence="1" id="KW-0472">Membrane</keyword>
<evidence type="ECO:0000256" key="1">
    <source>
        <dbReference type="SAM" id="Phobius"/>
    </source>
</evidence>
<protein>
    <submittedName>
        <fullName evidence="2">Uncharacterized protein</fullName>
    </submittedName>
</protein>